<comment type="caution">
    <text evidence="1">The sequence shown here is derived from an EMBL/GenBank/DDBJ whole genome shotgun (WGS) entry which is preliminary data.</text>
</comment>
<proteinExistence type="predicted"/>
<accession>A0A0B2UJ15</accession>
<dbReference type="HOGENOM" id="CLU_2386141_0_0_1"/>
<dbReference type="EMBL" id="JOKQ01000010">
    <property type="protein sequence ID" value="KHN69047.1"/>
    <property type="molecule type" value="Genomic_DNA"/>
</dbReference>
<gene>
    <name evidence="1" type="ORF">M896_100310</name>
</gene>
<dbReference type="AlphaFoldDB" id="A0A0B2UJ15"/>
<organism evidence="1 2">
    <name type="scientific">Ordospora colligata OC4</name>
    <dbReference type="NCBI Taxonomy" id="1354746"/>
    <lineage>
        <taxon>Eukaryota</taxon>
        <taxon>Fungi</taxon>
        <taxon>Fungi incertae sedis</taxon>
        <taxon>Microsporidia</taxon>
        <taxon>Ordosporidae</taxon>
        <taxon>Ordospora</taxon>
    </lineage>
</organism>
<sequence length="98" mass="11525">MQILTDEESDIEVLELQGDVENMDAFDGHFNKDLVQLEFPTFILQGRKIHKELSILQRDVVNSIPCIKLVRKLKTVYLFDKPPRYRRSIPNGKKQIRD</sequence>
<dbReference type="InParanoid" id="A0A0B2UJ15"/>
<evidence type="ECO:0000313" key="1">
    <source>
        <dbReference type="EMBL" id="KHN69047.1"/>
    </source>
</evidence>
<protein>
    <submittedName>
        <fullName evidence="1">Uncharacterized protein</fullName>
    </submittedName>
</protein>
<evidence type="ECO:0000313" key="2">
    <source>
        <dbReference type="Proteomes" id="UP000031056"/>
    </source>
</evidence>
<keyword evidence="2" id="KW-1185">Reference proteome</keyword>
<dbReference type="GeneID" id="26262441"/>
<dbReference type="VEuPathDB" id="MicrosporidiaDB:M896_100310"/>
<name>A0A0B2UJ15_9MICR</name>
<dbReference type="RefSeq" id="XP_014563089.1">
    <property type="nucleotide sequence ID" value="XM_014707603.1"/>
</dbReference>
<dbReference type="OrthoDB" id="2189560at2759"/>
<dbReference type="Proteomes" id="UP000031056">
    <property type="component" value="Unassembled WGS sequence"/>
</dbReference>
<reference evidence="1 2" key="1">
    <citation type="journal article" date="2014" name="MBio">
        <title>The Ordospora colligata genome; evolution of extreme reduction in microsporidia and host-to-parasite horizontal gene transfer.</title>
        <authorList>
            <person name="Pombert J.-F."/>
            <person name="Haag K.L."/>
            <person name="Beidas S."/>
            <person name="Ebert D."/>
            <person name="Keeling P.J."/>
        </authorList>
    </citation>
    <scope>NUCLEOTIDE SEQUENCE [LARGE SCALE GENOMIC DNA]</scope>
    <source>
        <strain evidence="1 2">OC4</strain>
    </source>
</reference>